<dbReference type="EMBL" id="JBHTNU010000015">
    <property type="protein sequence ID" value="MFD1427926.1"/>
    <property type="molecule type" value="Genomic_DNA"/>
</dbReference>
<evidence type="ECO:0000256" key="3">
    <source>
        <dbReference type="SAM" id="MobiDB-lite"/>
    </source>
</evidence>
<evidence type="ECO:0000256" key="1">
    <source>
        <dbReference type="ARBA" id="ARBA00004613"/>
    </source>
</evidence>
<feature type="domain" description="Pre-toxin TG" evidence="5">
    <location>
        <begin position="104"/>
        <end position="174"/>
    </location>
</feature>
<organism evidence="6 7">
    <name type="scientific">Kroppenstedtia sanguinis</name>
    <dbReference type="NCBI Taxonomy" id="1380684"/>
    <lineage>
        <taxon>Bacteria</taxon>
        <taxon>Bacillati</taxon>
        <taxon>Bacillota</taxon>
        <taxon>Bacilli</taxon>
        <taxon>Bacillales</taxon>
        <taxon>Thermoactinomycetaceae</taxon>
        <taxon>Kroppenstedtia</taxon>
    </lineage>
</organism>
<sequence>MQKGWRSLIRGRKGAQTVEYVIILVAGALLAGILYNFLSGGELKNTLETKIEQIIAGNVGNGKAPRNEKQPEPKPPPKPQPEPKKEEKDKPWWKKFTDNRYVKEGTDFVLDSVPVVSNIKSGYEAARGKDIFGNKLSKTDRAIAATGVLIPGAKHIKRGVKVADKGLDAIKGSKKNRRVNREGCTCPKEKQKKGTPTKVTFSADSKKHVRDRHVGNKPGWEHKSKWTVSGGEWVTYSRKTFRKPDKVSKDGDRFVYEKEFSDPIGVDANGDKLYKVRVVVEKDGEVVTSFPQKDWKK</sequence>
<dbReference type="Pfam" id="PF14029">
    <property type="entry name" value="DUF4244"/>
    <property type="match status" value="1"/>
</dbReference>
<feature type="compositionally biased region" description="Basic and acidic residues" evidence="3">
    <location>
        <begin position="81"/>
        <end position="91"/>
    </location>
</feature>
<keyword evidence="2" id="KW-0964">Secreted</keyword>
<keyword evidence="4" id="KW-0812">Transmembrane</keyword>
<accession>A0ABW4CCQ1</accession>
<dbReference type="RefSeq" id="WP_380166350.1">
    <property type="nucleotide sequence ID" value="NZ_JBHTNU010000015.1"/>
</dbReference>
<gene>
    <name evidence="6" type="ORF">ACFQ4Y_13540</name>
</gene>
<evidence type="ECO:0000313" key="7">
    <source>
        <dbReference type="Proteomes" id="UP001597282"/>
    </source>
</evidence>
<keyword evidence="7" id="KW-1185">Reference proteome</keyword>
<proteinExistence type="predicted"/>
<evidence type="ECO:0000256" key="4">
    <source>
        <dbReference type="SAM" id="Phobius"/>
    </source>
</evidence>
<feature type="region of interest" description="Disordered" evidence="3">
    <location>
        <begin position="58"/>
        <end position="91"/>
    </location>
</feature>
<comment type="subcellular location">
    <subcellularLocation>
        <location evidence="1">Secreted</location>
    </subcellularLocation>
</comment>
<protein>
    <submittedName>
        <fullName evidence="6">DUF4244 domain-containing protein</fullName>
    </submittedName>
</protein>
<feature type="transmembrane region" description="Helical" evidence="4">
    <location>
        <begin position="20"/>
        <end position="38"/>
    </location>
</feature>
<keyword evidence="4" id="KW-0472">Membrane</keyword>
<dbReference type="InterPro" id="IPR025338">
    <property type="entry name" value="DUF4244"/>
</dbReference>
<dbReference type="Proteomes" id="UP001597282">
    <property type="component" value="Unassembled WGS sequence"/>
</dbReference>
<evidence type="ECO:0000313" key="6">
    <source>
        <dbReference type="EMBL" id="MFD1427926.1"/>
    </source>
</evidence>
<keyword evidence="4" id="KW-1133">Transmembrane helix</keyword>
<dbReference type="InterPro" id="IPR027797">
    <property type="entry name" value="PT-TG_dom"/>
</dbReference>
<name>A0ABW4CCQ1_9BACL</name>
<dbReference type="Pfam" id="PF14449">
    <property type="entry name" value="PT-TG"/>
    <property type="match status" value="1"/>
</dbReference>
<feature type="region of interest" description="Disordered" evidence="3">
    <location>
        <begin position="171"/>
        <end position="222"/>
    </location>
</feature>
<evidence type="ECO:0000259" key="5">
    <source>
        <dbReference type="Pfam" id="PF14449"/>
    </source>
</evidence>
<comment type="caution">
    <text evidence="6">The sequence shown here is derived from an EMBL/GenBank/DDBJ whole genome shotgun (WGS) entry which is preliminary data.</text>
</comment>
<reference evidence="7" key="1">
    <citation type="journal article" date="2019" name="Int. J. Syst. Evol. Microbiol.">
        <title>The Global Catalogue of Microorganisms (GCM) 10K type strain sequencing project: providing services to taxonomists for standard genome sequencing and annotation.</title>
        <authorList>
            <consortium name="The Broad Institute Genomics Platform"/>
            <consortium name="The Broad Institute Genome Sequencing Center for Infectious Disease"/>
            <person name="Wu L."/>
            <person name="Ma J."/>
        </authorList>
    </citation>
    <scope>NUCLEOTIDE SEQUENCE [LARGE SCALE GENOMIC DNA]</scope>
    <source>
        <strain evidence="7">S1</strain>
    </source>
</reference>
<evidence type="ECO:0000256" key="2">
    <source>
        <dbReference type="ARBA" id="ARBA00022525"/>
    </source>
</evidence>